<reference evidence="3 5" key="1">
    <citation type="submission" date="2018-08" db="EMBL/GenBank/DDBJ databases">
        <title>Genomic investigation of the strawberry pathogen Phytophthora fragariae indicates pathogenicity is determined by transcriptional variation in three key races.</title>
        <authorList>
            <person name="Adams T.M."/>
            <person name="Armitage A.D."/>
            <person name="Sobczyk M.K."/>
            <person name="Bates H.J."/>
            <person name="Dunwell J.M."/>
            <person name="Nellist C.F."/>
            <person name="Harrison R.J."/>
        </authorList>
    </citation>
    <scope>NUCLEOTIDE SEQUENCE [LARGE SCALE GENOMIC DNA]</scope>
    <source>
        <strain evidence="2 4">SCRP249</strain>
        <strain evidence="1 6">SCRP324</strain>
        <strain evidence="3 5">SCRP333</strain>
    </source>
</reference>
<evidence type="ECO:0000313" key="1">
    <source>
        <dbReference type="EMBL" id="KAE8996218.1"/>
    </source>
</evidence>
<evidence type="ECO:0000313" key="4">
    <source>
        <dbReference type="Proteomes" id="UP000429607"/>
    </source>
</evidence>
<dbReference type="AlphaFoldDB" id="A0A6A4E4F1"/>
<dbReference type="EMBL" id="QXFT01001539">
    <property type="protein sequence ID" value="KAE9316099.1"/>
    <property type="molecule type" value="Genomic_DNA"/>
</dbReference>
<keyword evidence="5" id="KW-1185">Reference proteome</keyword>
<protein>
    <submittedName>
        <fullName evidence="3">Uncharacterized protein</fullName>
    </submittedName>
</protein>
<proteinExistence type="predicted"/>
<accession>A0A6A4E4F1</accession>
<evidence type="ECO:0000313" key="2">
    <source>
        <dbReference type="EMBL" id="KAE9001647.1"/>
    </source>
</evidence>
<evidence type="ECO:0000313" key="3">
    <source>
        <dbReference type="EMBL" id="KAE9316099.1"/>
    </source>
</evidence>
<sequence length="42" mass="4700">MTGVVSVSRQICDIIEHSVTHLVLRLLLFSPVDVTSKQYISN</sequence>
<evidence type="ECO:0000313" key="6">
    <source>
        <dbReference type="Proteomes" id="UP000435112"/>
    </source>
</evidence>
<dbReference type="EMBL" id="QXFU01001749">
    <property type="protein sequence ID" value="KAE8996218.1"/>
    <property type="molecule type" value="Genomic_DNA"/>
</dbReference>
<dbReference type="Proteomes" id="UP000429607">
    <property type="component" value="Unassembled WGS sequence"/>
</dbReference>
<name>A0A6A4E4F1_9STRA</name>
<evidence type="ECO:0000313" key="5">
    <source>
        <dbReference type="Proteomes" id="UP000434957"/>
    </source>
</evidence>
<dbReference type="Proteomes" id="UP000435112">
    <property type="component" value="Unassembled WGS sequence"/>
</dbReference>
<dbReference type="Proteomes" id="UP000434957">
    <property type="component" value="Unassembled WGS sequence"/>
</dbReference>
<dbReference type="EMBL" id="QXFV01001628">
    <property type="protein sequence ID" value="KAE9001647.1"/>
    <property type="molecule type" value="Genomic_DNA"/>
</dbReference>
<comment type="caution">
    <text evidence="3">The sequence shown here is derived from an EMBL/GenBank/DDBJ whole genome shotgun (WGS) entry which is preliminary data.</text>
</comment>
<gene>
    <name evidence="2" type="ORF">PR001_g18467</name>
    <name evidence="1" type="ORF">PR002_g19381</name>
    <name evidence="3" type="ORF">PR003_g18809</name>
</gene>
<organism evidence="3 5">
    <name type="scientific">Phytophthora rubi</name>
    <dbReference type="NCBI Taxonomy" id="129364"/>
    <lineage>
        <taxon>Eukaryota</taxon>
        <taxon>Sar</taxon>
        <taxon>Stramenopiles</taxon>
        <taxon>Oomycota</taxon>
        <taxon>Peronosporomycetes</taxon>
        <taxon>Peronosporales</taxon>
        <taxon>Peronosporaceae</taxon>
        <taxon>Phytophthora</taxon>
    </lineage>
</organism>